<dbReference type="eggNOG" id="ENOG502SS91">
    <property type="taxonomic scope" value="Eukaryota"/>
</dbReference>
<dbReference type="AlphaFoldDB" id="K0TQC4"/>
<name>K0TQC4_THAOC</name>
<reference evidence="2 3" key="1">
    <citation type="journal article" date="2012" name="Genome Biol.">
        <title>Genome and low-iron response of an oceanic diatom adapted to chronic iron limitation.</title>
        <authorList>
            <person name="Lommer M."/>
            <person name="Specht M."/>
            <person name="Roy A.S."/>
            <person name="Kraemer L."/>
            <person name="Andreson R."/>
            <person name="Gutowska M.A."/>
            <person name="Wolf J."/>
            <person name="Bergner S.V."/>
            <person name="Schilhabel M.B."/>
            <person name="Klostermeier U.C."/>
            <person name="Beiko R.G."/>
            <person name="Rosenstiel P."/>
            <person name="Hippler M."/>
            <person name="Laroche J."/>
        </authorList>
    </citation>
    <scope>NUCLEOTIDE SEQUENCE [LARGE SCALE GENOMIC DNA]</scope>
    <source>
        <strain evidence="2 3">CCMP1005</strain>
    </source>
</reference>
<comment type="caution">
    <text evidence="2">The sequence shown here is derived from an EMBL/GenBank/DDBJ whole genome shotgun (WGS) entry which is preliminary data.</text>
</comment>
<proteinExistence type="predicted"/>
<keyword evidence="3" id="KW-1185">Reference proteome</keyword>
<dbReference type="OrthoDB" id="49325at2759"/>
<evidence type="ECO:0000256" key="1">
    <source>
        <dbReference type="SAM" id="MobiDB-lite"/>
    </source>
</evidence>
<organism evidence="2 3">
    <name type="scientific">Thalassiosira oceanica</name>
    <name type="common">Marine diatom</name>
    <dbReference type="NCBI Taxonomy" id="159749"/>
    <lineage>
        <taxon>Eukaryota</taxon>
        <taxon>Sar</taxon>
        <taxon>Stramenopiles</taxon>
        <taxon>Ochrophyta</taxon>
        <taxon>Bacillariophyta</taxon>
        <taxon>Coscinodiscophyceae</taxon>
        <taxon>Thalassiosirophycidae</taxon>
        <taxon>Thalassiosirales</taxon>
        <taxon>Thalassiosiraceae</taxon>
        <taxon>Thalassiosira</taxon>
    </lineage>
</organism>
<feature type="region of interest" description="Disordered" evidence="1">
    <location>
        <begin position="383"/>
        <end position="404"/>
    </location>
</feature>
<feature type="region of interest" description="Disordered" evidence="1">
    <location>
        <begin position="203"/>
        <end position="238"/>
    </location>
</feature>
<dbReference type="Proteomes" id="UP000266841">
    <property type="component" value="Unassembled WGS sequence"/>
</dbReference>
<protein>
    <submittedName>
        <fullName evidence="2">Uncharacterized protein</fullName>
    </submittedName>
</protein>
<feature type="compositionally biased region" description="Basic and acidic residues" evidence="1">
    <location>
        <begin position="391"/>
        <end position="400"/>
    </location>
</feature>
<dbReference type="OMA" id="ETNDYYR"/>
<feature type="region of interest" description="Disordered" evidence="1">
    <location>
        <begin position="112"/>
        <end position="145"/>
    </location>
</feature>
<feature type="compositionally biased region" description="Basic and acidic residues" evidence="1">
    <location>
        <begin position="293"/>
        <end position="302"/>
    </location>
</feature>
<evidence type="ECO:0000313" key="3">
    <source>
        <dbReference type="Proteomes" id="UP000266841"/>
    </source>
</evidence>
<feature type="compositionally biased region" description="Polar residues" evidence="1">
    <location>
        <begin position="226"/>
        <end position="235"/>
    </location>
</feature>
<sequence>MRLNNPNASRITLPRGVEDVQVQPKSLTKDQIDNLIDLVGCAGRLEGRPTMLPITGKAFFEGRLMCGGSQADVSSETLFVVNETGKLVEMSRGETNDYYRVVRGRFDTRIKIKKRSSTSRTDTSQKSGDSLPHANETKQTVLAGSSTGLPMMEIRETFDSDGNIVDAEMFDMTRTEDRLRSLNSETNDGKKFVESIAKSLQGIQDDSLERPLHPLHSPPDGEETATVGSASAVSKTQRKVISDEEYDALTKRLEELEILEEADTKAKKQNRQSSGWSKGFLNAKSSRKKKRAPKPEPVENNHPKSLPRNNTKGEGKQNKVSFSDTNETKEIPLIGKSKVPPRPPPGRSVNEEVVNGAELASTELPHMPFDETVFRDVVQERGVAPNALSEASRKSEEPKKRLSRFAQRRLERNAQE</sequence>
<dbReference type="EMBL" id="AGNL01002713">
    <property type="protein sequence ID" value="EJK75802.1"/>
    <property type="molecule type" value="Genomic_DNA"/>
</dbReference>
<gene>
    <name evidence="2" type="ORF">THAOC_02462</name>
</gene>
<evidence type="ECO:0000313" key="2">
    <source>
        <dbReference type="EMBL" id="EJK75802.1"/>
    </source>
</evidence>
<feature type="region of interest" description="Disordered" evidence="1">
    <location>
        <begin position="263"/>
        <end position="349"/>
    </location>
</feature>
<accession>K0TQC4</accession>